<organism evidence="2 3">
    <name type="scientific">Culter alburnus</name>
    <name type="common">Topmouth culter</name>
    <dbReference type="NCBI Taxonomy" id="194366"/>
    <lineage>
        <taxon>Eukaryota</taxon>
        <taxon>Metazoa</taxon>
        <taxon>Chordata</taxon>
        <taxon>Craniata</taxon>
        <taxon>Vertebrata</taxon>
        <taxon>Euteleostomi</taxon>
        <taxon>Actinopterygii</taxon>
        <taxon>Neopterygii</taxon>
        <taxon>Teleostei</taxon>
        <taxon>Ostariophysi</taxon>
        <taxon>Cypriniformes</taxon>
        <taxon>Xenocyprididae</taxon>
        <taxon>Xenocypridinae</taxon>
        <taxon>Culter</taxon>
    </lineage>
</organism>
<dbReference type="AlphaFoldDB" id="A0AAW2AUC7"/>
<name>A0AAW2AUC7_CULAL</name>
<gene>
    <name evidence="2" type="ORF">ABG768_018818</name>
</gene>
<sequence>MSSYWSKRRKIQRGVEQDLQKLQSASVETNDEITEERLDCHNISNFEEVALTTPESNNRVESVYDCTLSSSEGGASESFAGNTEDSNDESTDEEDNIRALLSDWAVRKQIPHSSLTELLKILCNKLPELGLPKDSRTLLKTKSVVEIKEVSGGTYFHAGIEHGLLSHLTTSVHPMCQSVSLQVNIDGLPLYKSSNSQFWTVLGLVENYNHGVQTNKFPFVIGMFFGEKKTASLDFLQGFVEEMQHLEKEGFFFEDRNIRVQISAIVCDAPARAFIRNSKGHNGYYGCDKCCQNRVYHNNCMIFPETTV</sequence>
<feature type="compositionally biased region" description="Acidic residues" evidence="1">
    <location>
        <begin position="85"/>
        <end position="94"/>
    </location>
</feature>
<proteinExistence type="predicted"/>
<feature type="compositionally biased region" description="Low complexity" evidence="1">
    <location>
        <begin position="69"/>
        <end position="84"/>
    </location>
</feature>
<dbReference type="Proteomes" id="UP001479290">
    <property type="component" value="Unassembled WGS sequence"/>
</dbReference>
<dbReference type="EMBL" id="JAWDJR010000003">
    <property type="protein sequence ID" value="KAK9976997.1"/>
    <property type="molecule type" value="Genomic_DNA"/>
</dbReference>
<evidence type="ECO:0000313" key="2">
    <source>
        <dbReference type="EMBL" id="KAK9976997.1"/>
    </source>
</evidence>
<evidence type="ECO:0008006" key="4">
    <source>
        <dbReference type="Google" id="ProtNLM"/>
    </source>
</evidence>
<dbReference type="PANTHER" id="PTHR33053">
    <property type="entry name" value="PROTEIN, PUTATIVE-RELATED"/>
    <property type="match status" value="1"/>
</dbReference>
<evidence type="ECO:0000256" key="1">
    <source>
        <dbReference type="SAM" id="MobiDB-lite"/>
    </source>
</evidence>
<protein>
    <recommendedName>
        <fullName evidence="4">Transposase domain-containing protein</fullName>
    </recommendedName>
</protein>
<comment type="caution">
    <text evidence="2">The sequence shown here is derived from an EMBL/GenBank/DDBJ whole genome shotgun (WGS) entry which is preliminary data.</text>
</comment>
<evidence type="ECO:0000313" key="3">
    <source>
        <dbReference type="Proteomes" id="UP001479290"/>
    </source>
</evidence>
<feature type="region of interest" description="Disordered" evidence="1">
    <location>
        <begin position="67"/>
        <end position="94"/>
    </location>
</feature>
<keyword evidence="3" id="KW-1185">Reference proteome</keyword>
<accession>A0AAW2AUC7</accession>
<reference evidence="2 3" key="1">
    <citation type="submission" date="2024-05" db="EMBL/GenBank/DDBJ databases">
        <title>A high-quality chromosomal-level genome assembly of Topmouth culter (Culter alburnus).</title>
        <authorList>
            <person name="Zhao H."/>
        </authorList>
    </citation>
    <scope>NUCLEOTIDE SEQUENCE [LARGE SCALE GENOMIC DNA]</scope>
    <source>
        <strain evidence="2">CATC2023</strain>
        <tissue evidence="2">Muscle</tissue>
    </source>
</reference>